<accession>A0A7G5XLZ8</accession>
<name>A0A7G5XLZ8_9BACT</name>
<feature type="chain" id="PRO_5028941007" evidence="1">
    <location>
        <begin position="20"/>
        <end position="370"/>
    </location>
</feature>
<gene>
    <name evidence="2" type="ORF">H4075_10120</name>
</gene>
<evidence type="ECO:0000313" key="3">
    <source>
        <dbReference type="Proteomes" id="UP000515344"/>
    </source>
</evidence>
<keyword evidence="3" id="KW-1185">Reference proteome</keyword>
<evidence type="ECO:0000256" key="1">
    <source>
        <dbReference type="SAM" id="SignalP"/>
    </source>
</evidence>
<dbReference type="Proteomes" id="UP000515344">
    <property type="component" value="Chromosome"/>
</dbReference>
<dbReference type="KEGG" id="lacs:H4075_10120"/>
<sequence>MRFTSIAMAALLLQLFIFSGCKKNTQPQPQTPIDISTIKISDFRFSEVNYSSIDIDHPTVVNGIETEPGRITIKIPRGTTGLQLTPLATNFQKQGFSIAPQLGVKTDFLFKELLYSITSSSDPQKKINYRVTVQEEPVAGTLAITNFRFLKSMNAQLSEDISAVQIIHESSSIGKIHVIVPAGTHFGALTPVIDHNGEQLRYTQNAFEVPANSATIYPHTGLSIDFTYPKGFYIAVKRGEEVKTYSVIVDVEKPIVFVNDHVIISGLRSGITQTVKVSELYNRGNRPISITQIAHSDHIPYGSDLRTFAAVPSMGLLPGEKTDVTTTITEGFFFSGTYEVKASMRPSFFQEPEMQSFLQPSFFNLKVQLQ</sequence>
<dbReference type="PROSITE" id="PS51257">
    <property type="entry name" value="PROKAR_LIPOPROTEIN"/>
    <property type="match status" value="1"/>
</dbReference>
<keyword evidence="1" id="KW-0732">Signal</keyword>
<feature type="signal peptide" evidence="1">
    <location>
        <begin position="1"/>
        <end position="19"/>
    </location>
</feature>
<protein>
    <submittedName>
        <fullName evidence="2">Uncharacterized protein</fullName>
    </submittedName>
</protein>
<organism evidence="2 3">
    <name type="scientific">Lacibacter sediminis</name>
    <dbReference type="NCBI Taxonomy" id="2760713"/>
    <lineage>
        <taxon>Bacteria</taxon>
        <taxon>Pseudomonadati</taxon>
        <taxon>Bacteroidota</taxon>
        <taxon>Chitinophagia</taxon>
        <taxon>Chitinophagales</taxon>
        <taxon>Chitinophagaceae</taxon>
        <taxon>Lacibacter</taxon>
    </lineage>
</organism>
<proteinExistence type="predicted"/>
<dbReference type="RefSeq" id="WP_182806393.1">
    <property type="nucleotide sequence ID" value="NZ_CP060007.1"/>
</dbReference>
<dbReference type="AlphaFoldDB" id="A0A7G5XLZ8"/>
<reference evidence="3" key="1">
    <citation type="submission" date="2020-08" db="EMBL/GenBank/DDBJ databases">
        <title>Lacibacter sp. S13-6-6 genome sequencing.</title>
        <authorList>
            <person name="Jin L."/>
        </authorList>
    </citation>
    <scope>NUCLEOTIDE SEQUENCE [LARGE SCALE GENOMIC DNA]</scope>
    <source>
        <strain evidence="3">S13-6-6</strain>
    </source>
</reference>
<evidence type="ECO:0000313" key="2">
    <source>
        <dbReference type="EMBL" id="QNA46501.1"/>
    </source>
</evidence>
<dbReference type="EMBL" id="CP060007">
    <property type="protein sequence ID" value="QNA46501.1"/>
    <property type="molecule type" value="Genomic_DNA"/>
</dbReference>